<dbReference type="SUPFAM" id="SSF57850">
    <property type="entry name" value="RING/U-box"/>
    <property type="match status" value="1"/>
</dbReference>
<evidence type="ECO:0000256" key="3">
    <source>
        <dbReference type="ARBA" id="ARBA00022833"/>
    </source>
</evidence>
<keyword evidence="4" id="KW-0472">Membrane</keyword>
<evidence type="ECO:0000256" key="4">
    <source>
        <dbReference type="SAM" id="Phobius"/>
    </source>
</evidence>
<keyword evidence="3" id="KW-0862">Zinc</keyword>
<dbReference type="PROSITE" id="PS51292">
    <property type="entry name" value="ZF_RING_CH"/>
    <property type="match status" value="1"/>
</dbReference>
<evidence type="ECO:0000256" key="2">
    <source>
        <dbReference type="ARBA" id="ARBA00022771"/>
    </source>
</evidence>
<dbReference type="SMART" id="SM00744">
    <property type="entry name" value="RINGv"/>
    <property type="match status" value="1"/>
</dbReference>
<evidence type="ECO:0000259" key="5">
    <source>
        <dbReference type="PROSITE" id="PS51292"/>
    </source>
</evidence>
<dbReference type="Pfam" id="PF12906">
    <property type="entry name" value="RINGv"/>
    <property type="match status" value="1"/>
</dbReference>
<keyword evidence="2" id="KW-0863">Zinc-finger</keyword>
<gene>
    <name evidence="6" type="ORF">Vbra_4522</name>
</gene>
<dbReference type="InterPro" id="IPR011016">
    <property type="entry name" value="Znf_RING-CH"/>
</dbReference>
<dbReference type="OrthoDB" id="264354at2759"/>
<keyword evidence="7" id="KW-1185">Reference proteome</keyword>
<feature type="transmembrane region" description="Helical" evidence="4">
    <location>
        <begin position="72"/>
        <end position="90"/>
    </location>
</feature>
<dbReference type="Gene3D" id="3.30.40.10">
    <property type="entry name" value="Zinc/RING finger domain, C3HC4 (zinc finger)"/>
    <property type="match status" value="1"/>
</dbReference>
<dbReference type="Proteomes" id="UP000041254">
    <property type="component" value="Unassembled WGS sequence"/>
</dbReference>
<keyword evidence="4" id="KW-1133">Transmembrane helix</keyword>
<evidence type="ECO:0000256" key="1">
    <source>
        <dbReference type="ARBA" id="ARBA00022723"/>
    </source>
</evidence>
<dbReference type="InParanoid" id="A0A0G4G6M9"/>
<evidence type="ECO:0000313" key="6">
    <source>
        <dbReference type="EMBL" id="CEM24018.1"/>
    </source>
</evidence>
<feature type="domain" description="RING-CH-type" evidence="5">
    <location>
        <begin position="1"/>
        <end position="55"/>
    </location>
</feature>
<organism evidence="6 7">
    <name type="scientific">Vitrella brassicaformis (strain CCMP3155)</name>
    <dbReference type="NCBI Taxonomy" id="1169540"/>
    <lineage>
        <taxon>Eukaryota</taxon>
        <taxon>Sar</taxon>
        <taxon>Alveolata</taxon>
        <taxon>Colpodellida</taxon>
        <taxon>Vitrellaceae</taxon>
        <taxon>Vitrella</taxon>
    </lineage>
</organism>
<evidence type="ECO:0000313" key="7">
    <source>
        <dbReference type="Proteomes" id="UP000041254"/>
    </source>
</evidence>
<keyword evidence="4" id="KW-0812">Transmembrane</keyword>
<name>A0A0G4G6M9_VITBC</name>
<dbReference type="GO" id="GO:0008270">
    <property type="term" value="F:zinc ion binding"/>
    <property type="evidence" value="ECO:0007669"/>
    <property type="project" value="UniProtKB-KW"/>
</dbReference>
<sequence>MEDQKCFICWGGSAEGILEKPCKCRIAHRECLEKWRTISQDPTRCEICRSVYPTVAPLAATLPSLRDLWDFVFFRLMVPIYCATMLLTYAKGFMDGERMATGHPVCVDPVWMCSFWMQHPDPYFRSGGAKVCLGFPYDAFRAAYGEYGAAYGEYGLKFIDATKHALSRFLMAQALPELVVLFASPFLFKPPADVAPQLPNPIYGIMTIRKLLHTIPPVFGWRFIVWLAFNGYYAGISLQMAADFPTVPAIPRSPFQLFMTEALDGF</sequence>
<dbReference type="PhylomeDB" id="A0A0G4G6M9"/>
<protein>
    <recommendedName>
        <fullName evidence="5">RING-CH-type domain-containing protein</fullName>
    </recommendedName>
</protein>
<proteinExistence type="predicted"/>
<reference evidence="6 7" key="1">
    <citation type="submission" date="2014-11" db="EMBL/GenBank/DDBJ databases">
        <authorList>
            <person name="Zhu J."/>
            <person name="Qi W."/>
            <person name="Song R."/>
        </authorList>
    </citation>
    <scope>NUCLEOTIDE SEQUENCE [LARGE SCALE GENOMIC DNA]</scope>
</reference>
<dbReference type="EMBL" id="CDMY01000576">
    <property type="protein sequence ID" value="CEM24018.1"/>
    <property type="molecule type" value="Genomic_DNA"/>
</dbReference>
<accession>A0A0G4G6M9</accession>
<keyword evidence="1" id="KW-0479">Metal-binding</keyword>
<dbReference type="AlphaFoldDB" id="A0A0G4G6M9"/>
<dbReference type="InterPro" id="IPR013083">
    <property type="entry name" value="Znf_RING/FYVE/PHD"/>
</dbReference>
<dbReference type="VEuPathDB" id="CryptoDB:Vbra_4522"/>